<accession>A0A7Z6MUU0</accession>
<name>A0A7Z6MUU0_PSEFL</name>
<evidence type="ECO:0000313" key="2">
    <source>
        <dbReference type="EMBL" id="RDS89278.1"/>
    </source>
</evidence>
<organism evidence="2 3">
    <name type="scientific">Pseudomonas fluorescens</name>
    <dbReference type="NCBI Taxonomy" id="294"/>
    <lineage>
        <taxon>Bacteria</taxon>
        <taxon>Pseudomonadati</taxon>
        <taxon>Pseudomonadota</taxon>
        <taxon>Gammaproteobacteria</taxon>
        <taxon>Pseudomonadales</taxon>
        <taxon>Pseudomonadaceae</taxon>
        <taxon>Pseudomonas</taxon>
    </lineage>
</organism>
<evidence type="ECO:0000256" key="1">
    <source>
        <dbReference type="SAM" id="SignalP"/>
    </source>
</evidence>
<dbReference type="AlphaFoldDB" id="A0A7Z6MUU0"/>
<feature type="chain" id="PRO_5030772160" evidence="1">
    <location>
        <begin position="25"/>
        <end position="95"/>
    </location>
</feature>
<feature type="signal peptide" evidence="1">
    <location>
        <begin position="1"/>
        <end position="24"/>
    </location>
</feature>
<sequence length="95" mass="10032">MHVNGFTRAFLCGFLALSLASASAGSHDFPSEPVQALPVVVMPSAVDLESLSIANLVAWPVSCTAVTYSLQEGEKTNVLRALLGEDVEPWMVAAK</sequence>
<keyword evidence="1" id="KW-0732">Signal</keyword>
<dbReference type="EMBL" id="QRBA01000011">
    <property type="protein sequence ID" value="RDS89278.1"/>
    <property type="molecule type" value="Genomic_DNA"/>
</dbReference>
<evidence type="ECO:0000313" key="3">
    <source>
        <dbReference type="Proteomes" id="UP000255541"/>
    </source>
</evidence>
<protein>
    <submittedName>
        <fullName evidence="2">Uncharacterized protein</fullName>
    </submittedName>
</protein>
<proteinExistence type="predicted"/>
<dbReference type="Proteomes" id="UP000255541">
    <property type="component" value="Unassembled WGS sequence"/>
</dbReference>
<reference evidence="2 3" key="1">
    <citation type="submission" date="2018-07" db="EMBL/GenBank/DDBJ databases">
        <title>Draft Genome Sequence of Pseudomonas fluorescens AHK-1 associated with canker disease of kiwifruit.</title>
        <authorList>
            <person name="Wu Z."/>
        </authorList>
    </citation>
    <scope>NUCLEOTIDE SEQUENCE [LARGE SCALE GENOMIC DNA]</scope>
    <source>
        <strain evidence="2 3">AHK-1</strain>
    </source>
</reference>
<gene>
    <name evidence="2" type="ORF">DL347_19735</name>
</gene>
<comment type="caution">
    <text evidence="2">The sequence shown here is derived from an EMBL/GenBank/DDBJ whole genome shotgun (WGS) entry which is preliminary data.</text>
</comment>